<name>A0ACC0MWX5_RHOML</name>
<protein>
    <submittedName>
        <fullName evidence="1">Uncharacterized protein</fullName>
    </submittedName>
</protein>
<accession>A0ACC0MWX5</accession>
<evidence type="ECO:0000313" key="1">
    <source>
        <dbReference type="EMBL" id="KAI8545516.1"/>
    </source>
</evidence>
<evidence type="ECO:0000313" key="2">
    <source>
        <dbReference type="Proteomes" id="UP001062846"/>
    </source>
</evidence>
<reference evidence="1" key="1">
    <citation type="submission" date="2022-02" db="EMBL/GenBank/DDBJ databases">
        <title>Plant Genome Project.</title>
        <authorList>
            <person name="Zhang R.-G."/>
        </authorList>
    </citation>
    <scope>NUCLEOTIDE SEQUENCE</scope>
    <source>
        <strain evidence="1">AT1</strain>
    </source>
</reference>
<sequence>MFFPVEAEKKGKACRIRDQASHSLYTWNHKPNCGESLTASRHAATGATHFVQPYIHLDFTNSGIGPMVTITCEVMSGSSE</sequence>
<dbReference type="Proteomes" id="UP001062846">
    <property type="component" value="Chromosome 7"/>
</dbReference>
<proteinExistence type="predicted"/>
<gene>
    <name evidence="1" type="ORF">RHMOL_Rhmol07G0045700</name>
</gene>
<keyword evidence="2" id="KW-1185">Reference proteome</keyword>
<comment type="caution">
    <text evidence="1">The sequence shown here is derived from an EMBL/GenBank/DDBJ whole genome shotgun (WGS) entry which is preliminary data.</text>
</comment>
<dbReference type="EMBL" id="CM046394">
    <property type="protein sequence ID" value="KAI8545516.1"/>
    <property type="molecule type" value="Genomic_DNA"/>
</dbReference>
<organism evidence="1 2">
    <name type="scientific">Rhododendron molle</name>
    <name type="common">Chinese azalea</name>
    <name type="synonym">Azalea mollis</name>
    <dbReference type="NCBI Taxonomy" id="49168"/>
    <lineage>
        <taxon>Eukaryota</taxon>
        <taxon>Viridiplantae</taxon>
        <taxon>Streptophyta</taxon>
        <taxon>Embryophyta</taxon>
        <taxon>Tracheophyta</taxon>
        <taxon>Spermatophyta</taxon>
        <taxon>Magnoliopsida</taxon>
        <taxon>eudicotyledons</taxon>
        <taxon>Gunneridae</taxon>
        <taxon>Pentapetalae</taxon>
        <taxon>asterids</taxon>
        <taxon>Ericales</taxon>
        <taxon>Ericaceae</taxon>
        <taxon>Ericoideae</taxon>
        <taxon>Rhodoreae</taxon>
        <taxon>Rhododendron</taxon>
    </lineage>
</organism>